<protein>
    <submittedName>
        <fullName evidence="2">Uncharacterized protein</fullName>
    </submittedName>
</protein>
<evidence type="ECO:0000313" key="3">
    <source>
        <dbReference type="Proteomes" id="UP000305948"/>
    </source>
</evidence>
<evidence type="ECO:0000256" key="1">
    <source>
        <dbReference type="SAM" id="Phobius"/>
    </source>
</evidence>
<gene>
    <name evidence="2" type="ORF">OE88DRAFT_1595175</name>
</gene>
<feature type="transmembrane region" description="Helical" evidence="1">
    <location>
        <begin position="20"/>
        <end position="42"/>
    </location>
</feature>
<keyword evidence="3" id="KW-1185">Reference proteome</keyword>
<feature type="transmembrane region" description="Helical" evidence="1">
    <location>
        <begin position="101"/>
        <end position="123"/>
    </location>
</feature>
<feature type="non-terminal residue" evidence="2">
    <location>
        <position position="1"/>
    </location>
</feature>
<organism evidence="2 3">
    <name type="scientific">Heliocybe sulcata</name>
    <dbReference type="NCBI Taxonomy" id="5364"/>
    <lineage>
        <taxon>Eukaryota</taxon>
        <taxon>Fungi</taxon>
        <taxon>Dikarya</taxon>
        <taxon>Basidiomycota</taxon>
        <taxon>Agaricomycotina</taxon>
        <taxon>Agaricomycetes</taxon>
        <taxon>Gloeophyllales</taxon>
        <taxon>Gloeophyllaceae</taxon>
        <taxon>Heliocybe</taxon>
    </lineage>
</organism>
<feature type="transmembrane region" description="Helical" evidence="1">
    <location>
        <begin position="54"/>
        <end position="81"/>
    </location>
</feature>
<feature type="transmembrane region" description="Helical" evidence="1">
    <location>
        <begin position="221"/>
        <end position="242"/>
    </location>
</feature>
<dbReference type="EMBL" id="ML213512">
    <property type="protein sequence ID" value="TFK51122.1"/>
    <property type="molecule type" value="Genomic_DNA"/>
</dbReference>
<keyword evidence="1" id="KW-1133">Transmembrane helix</keyword>
<feature type="transmembrane region" description="Helical" evidence="1">
    <location>
        <begin position="254"/>
        <end position="272"/>
    </location>
</feature>
<keyword evidence="1" id="KW-0812">Transmembrane</keyword>
<reference evidence="2 3" key="1">
    <citation type="journal article" date="2019" name="Nat. Ecol. Evol.">
        <title>Megaphylogeny resolves global patterns of mushroom evolution.</title>
        <authorList>
            <person name="Varga T."/>
            <person name="Krizsan K."/>
            <person name="Foldi C."/>
            <person name="Dima B."/>
            <person name="Sanchez-Garcia M."/>
            <person name="Sanchez-Ramirez S."/>
            <person name="Szollosi G.J."/>
            <person name="Szarkandi J.G."/>
            <person name="Papp V."/>
            <person name="Albert L."/>
            <person name="Andreopoulos W."/>
            <person name="Angelini C."/>
            <person name="Antonin V."/>
            <person name="Barry K.W."/>
            <person name="Bougher N.L."/>
            <person name="Buchanan P."/>
            <person name="Buyck B."/>
            <person name="Bense V."/>
            <person name="Catcheside P."/>
            <person name="Chovatia M."/>
            <person name="Cooper J."/>
            <person name="Damon W."/>
            <person name="Desjardin D."/>
            <person name="Finy P."/>
            <person name="Geml J."/>
            <person name="Haridas S."/>
            <person name="Hughes K."/>
            <person name="Justo A."/>
            <person name="Karasinski D."/>
            <person name="Kautmanova I."/>
            <person name="Kiss B."/>
            <person name="Kocsube S."/>
            <person name="Kotiranta H."/>
            <person name="LaButti K.M."/>
            <person name="Lechner B.E."/>
            <person name="Liimatainen K."/>
            <person name="Lipzen A."/>
            <person name="Lukacs Z."/>
            <person name="Mihaltcheva S."/>
            <person name="Morgado L.N."/>
            <person name="Niskanen T."/>
            <person name="Noordeloos M.E."/>
            <person name="Ohm R.A."/>
            <person name="Ortiz-Santana B."/>
            <person name="Ovrebo C."/>
            <person name="Racz N."/>
            <person name="Riley R."/>
            <person name="Savchenko A."/>
            <person name="Shiryaev A."/>
            <person name="Soop K."/>
            <person name="Spirin V."/>
            <person name="Szebenyi C."/>
            <person name="Tomsovsky M."/>
            <person name="Tulloss R.E."/>
            <person name="Uehling J."/>
            <person name="Grigoriev I.V."/>
            <person name="Vagvolgyi C."/>
            <person name="Papp T."/>
            <person name="Martin F.M."/>
            <person name="Miettinen O."/>
            <person name="Hibbett D.S."/>
            <person name="Nagy L.G."/>
        </authorList>
    </citation>
    <scope>NUCLEOTIDE SEQUENCE [LARGE SCALE GENOMIC DNA]</scope>
    <source>
        <strain evidence="2 3">OMC1185</strain>
    </source>
</reference>
<accession>A0A5C3N271</accession>
<feature type="non-terminal residue" evidence="2">
    <location>
        <position position="285"/>
    </location>
</feature>
<dbReference type="OrthoDB" id="3267806at2759"/>
<keyword evidence="1" id="KW-0472">Membrane</keyword>
<evidence type="ECO:0000313" key="2">
    <source>
        <dbReference type="EMBL" id="TFK51122.1"/>
    </source>
</evidence>
<dbReference type="STRING" id="5364.A0A5C3N271"/>
<feature type="transmembrane region" description="Helical" evidence="1">
    <location>
        <begin position="135"/>
        <end position="157"/>
    </location>
</feature>
<name>A0A5C3N271_9AGAM</name>
<dbReference type="AlphaFoldDB" id="A0A5C3N271"/>
<proteinExistence type="predicted"/>
<sequence length="285" mass="31984">YAPDESAADLLLERSNFIGGFLGNIAYGVHATLYFVCAYLLIRRRRKVQLRSFWLFYITLLFVFATIYVACGIKLSEMLWIDDRNFPGGPVQFQNTLFSNYVQLLLSSSYNVMTFMADGLLVYRCFLMYSGSSARWIAAMPFLLYLPSTATSIVMLYQASRPESNVWAQSAANYGILFWSLSSTLNILASILIVGRIYFLKKQLNNALGADHAQAYTSASAMFLESAALYAITSIVFVGTYARNNWFQNIVVPVLGQITCIAPLLIILRVAYGRAYTFNTVQTST</sequence>
<dbReference type="Proteomes" id="UP000305948">
    <property type="component" value="Unassembled WGS sequence"/>
</dbReference>
<feature type="transmembrane region" description="Helical" evidence="1">
    <location>
        <begin position="177"/>
        <end position="200"/>
    </location>
</feature>